<dbReference type="GeneID" id="111120448"/>
<protein>
    <submittedName>
        <fullName evidence="4">Uncharacterized protein LOC111120448</fullName>
    </submittedName>
</protein>
<dbReference type="SUPFAM" id="SSF101898">
    <property type="entry name" value="NHL repeat"/>
    <property type="match status" value="1"/>
</dbReference>
<evidence type="ECO:0000313" key="4">
    <source>
        <dbReference type="RefSeq" id="XP_022316868.1"/>
    </source>
</evidence>
<dbReference type="InterPro" id="IPR001258">
    <property type="entry name" value="NHL_repeat"/>
</dbReference>
<dbReference type="InterPro" id="IPR050952">
    <property type="entry name" value="TRIM-NHL_E3_ligases"/>
</dbReference>
<dbReference type="Gene3D" id="2.120.10.30">
    <property type="entry name" value="TolB, C-terminal domain"/>
    <property type="match status" value="1"/>
</dbReference>
<name>A0A8B8CM03_CRAVI</name>
<accession>A0A8B8CM03</accession>
<keyword evidence="1" id="KW-0677">Repeat</keyword>
<dbReference type="KEGG" id="cvn:111120448"/>
<feature type="repeat" description="NHL" evidence="2">
    <location>
        <begin position="155"/>
        <end position="191"/>
    </location>
</feature>
<evidence type="ECO:0000256" key="1">
    <source>
        <dbReference type="ARBA" id="ARBA00022737"/>
    </source>
</evidence>
<dbReference type="PANTHER" id="PTHR24104:SF25">
    <property type="entry name" value="PROTEIN LIN-41"/>
    <property type="match status" value="1"/>
</dbReference>
<dbReference type="OrthoDB" id="6144802at2759"/>
<proteinExistence type="predicted"/>
<dbReference type="PROSITE" id="PS51125">
    <property type="entry name" value="NHL"/>
    <property type="match status" value="1"/>
</dbReference>
<organism evidence="3 4">
    <name type="scientific">Crassostrea virginica</name>
    <name type="common">Eastern oyster</name>
    <dbReference type="NCBI Taxonomy" id="6565"/>
    <lineage>
        <taxon>Eukaryota</taxon>
        <taxon>Metazoa</taxon>
        <taxon>Spiralia</taxon>
        <taxon>Lophotrochozoa</taxon>
        <taxon>Mollusca</taxon>
        <taxon>Bivalvia</taxon>
        <taxon>Autobranchia</taxon>
        <taxon>Pteriomorphia</taxon>
        <taxon>Ostreida</taxon>
        <taxon>Ostreoidea</taxon>
        <taxon>Ostreidae</taxon>
        <taxon>Crassostrea</taxon>
    </lineage>
</organism>
<keyword evidence="3" id="KW-1185">Reference proteome</keyword>
<dbReference type="PANTHER" id="PTHR24104">
    <property type="entry name" value="E3 UBIQUITIN-PROTEIN LIGASE NHLRC1-RELATED"/>
    <property type="match status" value="1"/>
</dbReference>
<dbReference type="Proteomes" id="UP000694844">
    <property type="component" value="Chromosome 2"/>
</dbReference>
<reference evidence="4" key="1">
    <citation type="submission" date="2025-08" db="UniProtKB">
        <authorList>
            <consortium name="RefSeq"/>
        </authorList>
    </citation>
    <scope>IDENTIFICATION</scope>
    <source>
        <tissue evidence="4">Whole sample</tissue>
    </source>
</reference>
<dbReference type="InterPro" id="IPR011042">
    <property type="entry name" value="6-blade_b-propeller_TolB-like"/>
</dbReference>
<dbReference type="RefSeq" id="XP_022316868.1">
    <property type="nucleotide sequence ID" value="XM_022461160.1"/>
</dbReference>
<sequence>MAKKSQKIVLGVFTIFDFIELFHFFFTQNETEPKKPRTEVLFPEPNRTEPCLNRDSPTLQEWNPRGLCSTSSGDLLVIMDSDDWKQTKVVRYSGSEQKQSIQWDDQGEQLYRTGFENKYLNENRNLDICVADIDARAVVVVSAAGNLRFIYTPLPSTPGESFFPAGITTDSQANILICDANNNRVHIIDQDGHFLRYIDNCGLQGQCGLCLDSKDNLYVSEYFTRKVKKIQYCK</sequence>
<dbReference type="AlphaFoldDB" id="A0A8B8CM03"/>
<dbReference type="GO" id="GO:0008270">
    <property type="term" value="F:zinc ion binding"/>
    <property type="evidence" value="ECO:0007669"/>
    <property type="project" value="UniProtKB-KW"/>
</dbReference>
<evidence type="ECO:0000313" key="3">
    <source>
        <dbReference type="Proteomes" id="UP000694844"/>
    </source>
</evidence>
<gene>
    <name evidence="4" type="primary">LOC111120448</name>
</gene>
<evidence type="ECO:0000256" key="2">
    <source>
        <dbReference type="PROSITE-ProRule" id="PRU00504"/>
    </source>
</evidence>